<dbReference type="KEGG" id="tpaf:A3L08_01540"/>
<evidence type="ECO:0008006" key="3">
    <source>
        <dbReference type="Google" id="ProtNLM"/>
    </source>
</evidence>
<organism evidence="1 2">
    <name type="scientific">Thermococcus pacificus</name>
    <dbReference type="NCBI Taxonomy" id="71998"/>
    <lineage>
        <taxon>Archaea</taxon>
        <taxon>Methanobacteriati</taxon>
        <taxon>Methanobacteriota</taxon>
        <taxon>Thermococci</taxon>
        <taxon>Thermococcales</taxon>
        <taxon>Thermococcaceae</taxon>
        <taxon>Thermococcus</taxon>
    </lineage>
</organism>
<keyword evidence="2" id="KW-1185">Reference proteome</keyword>
<dbReference type="Gene3D" id="3.30.70.1750">
    <property type="entry name" value="Uncharacterised protein PF11491, DUF3213"/>
    <property type="match status" value="1"/>
</dbReference>
<dbReference type="Proteomes" id="UP000197418">
    <property type="component" value="Chromosome"/>
</dbReference>
<dbReference type="RefSeq" id="WP_088853367.1">
    <property type="nucleotide sequence ID" value="NZ_CP015102.1"/>
</dbReference>
<proteinExistence type="predicted"/>
<accession>A0A218P5P9</accession>
<dbReference type="GeneID" id="33314913"/>
<evidence type="ECO:0000313" key="1">
    <source>
        <dbReference type="EMBL" id="ASJ06102.1"/>
    </source>
</evidence>
<evidence type="ECO:0000313" key="2">
    <source>
        <dbReference type="Proteomes" id="UP000197418"/>
    </source>
</evidence>
<sequence length="103" mass="12202">MTTERVFNKKLTRLNFKFGNIDWEKATIKQYELEKELGVWRIFLNGYAKNGFVIFDEELIPKEKLLEALKELEPEITAIKRLTVEELIESSYSWNNILGKMES</sequence>
<dbReference type="AlphaFoldDB" id="A0A218P5P9"/>
<protein>
    <recommendedName>
        <fullName evidence="3">DUF3213 domain-containing protein</fullName>
    </recommendedName>
</protein>
<dbReference type="OrthoDB" id="86081at2157"/>
<dbReference type="Pfam" id="PF11491">
    <property type="entry name" value="DUF3213"/>
    <property type="match status" value="1"/>
</dbReference>
<name>A0A218P5P9_9EURY</name>
<reference evidence="1 2" key="1">
    <citation type="submission" date="2016-04" db="EMBL/GenBank/DDBJ databases">
        <title>Complete genome sequence of Thermococcus pacificus type strain P4.</title>
        <authorList>
            <person name="Oger P.M."/>
        </authorList>
    </citation>
    <scope>NUCLEOTIDE SEQUENCE [LARGE SCALE GENOMIC DNA]</scope>
    <source>
        <strain evidence="1 2">P-4</strain>
    </source>
</reference>
<gene>
    <name evidence="1" type="ORF">A3L08_01540</name>
</gene>
<dbReference type="InterPro" id="IPR021583">
    <property type="entry name" value="DUF3213"/>
</dbReference>
<dbReference type="EMBL" id="CP015102">
    <property type="protein sequence ID" value="ASJ06102.1"/>
    <property type="molecule type" value="Genomic_DNA"/>
</dbReference>